<feature type="region of interest" description="Disordered" evidence="1">
    <location>
        <begin position="1"/>
        <end position="21"/>
    </location>
</feature>
<dbReference type="InterPro" id="IPR041698">
    <property type="entry name" value="Methyltransf_25"/>
</dbReference>
<dbReference type="Gene3D" id="3.40.50.150">
    <property type="entry name" value="Vaccinia Virus protein VP39"/>
    <property type="match status" value="1"/>
</dbReference>
<dbReference type="GO" id="GO:0008168">
    <property type="term" value="F:methyltransferase activity"/>
    <property type="evidence" value="ECO:0007669"/>
    <property type="project" value="TreeGrafter"/>
</dbReference>
<dbReference type="CDD" id="cd02440">
    <property type="entry name" value="AdoMet_MTases"/>
    <property type="match status" value="1"/>
</dbReference>
<gene>
    <name evidence="3" type="ORF">KTA_05730</name>
</gene>
<feature type="domain" description="Methyltransferase" evidence="2">
    <location>
        <begin position="63"/>
        <end position="160"/>
    </location>
</feature>
<evidence type="ECO:0000259" key="2">
    <source>
        <dbReference type="Pfam" id="PF13649"/>
    </source>
</evidence>
<dbReference type="SUPFAM" id="SSF53335">
    <property type="entry name" value="S-adenosyl-L-methionine-dependent methyltransferases"/>
    <property type="match status" value="1"/>
</dbReference>
<dbReference type="EMBL" id="AP019377">
    <property type="protein sequence ID" value="BBH92374.1"/>
    <property type="molecule type" value="Genomic_DNA"/>
</dbReference>
<dbReference type="PANTHER" id="PTHR43591:SF24">
    <property type="entry name" value="2-METHOXY-6-POLYPRENYL-1,4-BENZOQUINOL METHYLASE, MITOCHONDRIAL"/>
    <property type="match status" value="1"/>
</dbReference>
<dbReference type="Pfam" id="PF13649">
    <property type="entry name" value="Methyltransf_25"/>
    <property type="match status" value="1"/>
</dbReference>
<dbReference type="PANTHER" id="PTHR43591">
    <property type="entry name" value="METHYLTRANSFERASE"/>
    <property type="match status" value="1"/>
</dbReference>
<evidence type="ECO:0000313" key="3">
    <source>
        <dbReference type="EMBL" id="BBH92374.1"/>
    </source>
</evidence>
<reference evidence="3" key="1">
    <citation type="submission" date="2018-12" db="EMBL/GenBank/DDBJ databases">
        <title>Novel natural products biosynthetic potential of the class Ktedonobacteria.</title>
        <authorList>
            <person name="Zheng Y."/>
            <person name="Saitou A."/>
            <person name="Wang C.M."/>
            <person name="Toyoda A."/>
            <person name="Minakuchi Y."/>
            <person name="Sekiguchi Y."/>
            <person name="Ueda K."/>
            <person name="Takano H."/>
            <person name="Sakai Y."/>
            <person name="Yokota A."/>
            <person name="Yabe S."/>
        </authorList>
    </citation>
    <scope>NUCLEOTIDE SEQUENCE</scope>
    <source>
        <strain evidence="3">A3-2</strain>
    </source>
</reference>
<name>A0A455T4P4_9CHLR</name>
<protein>
    <recommendedName>
        <fullName evidence="2">Methyltransferase domain-containing protein</fullName>
    </recommendedName>
</protein>
<dbReference type="AlphaFoldDB" id="A0A455T4P4"/>
<evidence type="ECO:0000256" key="1">
    <source>
        <dbReference type="SAM" id="MobiDB-lite"/>
    </source>
</evidence>
<proteinExistence type="predicted"/>
<sequence>MTDTRENDVTAPADAAQTGSTYPIDTEQVDELARLIQQDRLANEAMGSLFPEGQTLPEGGRLLDLACGPGGWTTEVAFQYPSVEVIGVDISPNLVEYANTHARSRGLTNVHFQVMNVMQPLAFPDASFDLINGRFLASFMLPEAWPRLLAECFRLLKPGGVLRLTETEGGLTSSPATERYFFLMAQALKRAGQSFSPDGRHIGITPVLARLLRRAGFHDVRLHAGAADCSSDAPLHYAFFKDLFVAFTLIKPFLVRIGLISREELDQLYQQAVAEMQSEDFCAISTWLTVWGHKPATP</sequence>
<organism evidence="3">
    <name type="scientific">Thermogemmatispora argillosa</name>
    <dbReference type="NCBI Taxonomy" id="2045280"/>
    <lineage>
        <taxon>Bacteria</taxon>
        <taxon>Bacillati</taxon>
        <taxon>Chloroflexota</taxon>
        <taxon>Ktedonobacteria</taxon>
        <taxon>Thermogemmatisporales</taxon>
        <taxon>Thermogemmatisporaceae</taxon>
        <taxon>Thermogemmatispora</taxon>
    </lineage>
</organism>
<dbReference type="InterPro" id="IPR029063">
    <property type="entry name" value="SAM-dependent_MTases_sf"/>
</dbReference>
<accession>A0A455T4P4</accession>